<feature type="signal peptide" evidence="1">
    <location>
        <begin position="1"/>
        <end position="25"/>
    </location>
</feature>
<protein>
    <submittedName>
        <fullName evidence="2">Uncharacterized protein</fullName>
    </submittedName>
</protein>
<sequence>MKTLLAAATIAVLAIAILEIAQSDAHRPGHGHGQRRCPERERPVLNTTAVTCDNGPRHRPSRPLDCARRCINCYDRETLQRPVSCRVNGTCTCLARPGNASTTTTQASVSTTPVIPVTGDPTGQPTTVTAAE</sequence>
<dbReference type="EMBL" id="CAXLJM020000104">
    <property type="protein sequence ID" value="CAL8134292.1"/>
    <property type="molecule type" value="Genomic_DNA"/>
</dbReference>
<keyword evidence="1" id="KW-0732">Signal</keyword>
<organism evidence="2 3">
    <name type="scientific">Orchesella dallaii</name>
    <dbReference type="NCBI Taxonomy" id="48710"/>
    <lineage>
        <taxon>Eukaryota</taxon>
        <taxon>Metazoa</taxon>
        <taxon>Ecdysozoa</taxon>
        <taxon>Arthropoda</taxon>
        <taxon>Hexapoda</taxon>
        <taxon>Collembola</taxon>
        <taxon>Entomobryomorpha</taxon>
        <taxon>Entomobryoidea</taxon>
        <taxon>Orchesellidae</taxon>
        <taxon>Orchesellinae</taxon>
        <taxon>Orchesella</taxon>
    </lineage>
</organism>
<name>A0ABP1RSC9_9HEXA</name>
<feature type="chain" id="PRO_5045947678" evidence="1">
    <location>
        <begin position="26"/>
        <end position="132"/>
    </location>
</feature>
<evidence type="ECO:0000256" key="1">
    <source>
        <dbReference type="SAM" id="SignalP"/>
    </source>
</evidence>
<reference evidence="2 3" key="1">
    <citation type="submission" date="2024-08" db="EMBL/GenBank/DDBJ databases">
        <authorList>
            <person name="Cucini C."/>
            <person name="Frati F."/>
        </authorList>
    </citation>
    <scope>NUCLEOTIDE SEQUENCE [LARGE SCALE GENOMIC DNA]</scope>
</reference>
<evidence type="ECO:0000313" key="2">
    <source>
        <dbReference type="EMBL" id="CAL8134292.1"/>
    </source>
</evidence>
<evidence type="ECO:0000313" key="3">
    <source>
        <dbReference type="Proteomes" id="UP001642540"/>
    </source>
</evidence>
<keyword evidence="3" id="KW-1185">Reference proteome</keyword>
<comment type="caution">
    <text evidence="2">The sequence shown here is derived from an EMBL/GenBank/DDBJ whole genome shotgun (WGS) entry which is preliminary data.</text>
</comment>
<dbReference type="Proteomes" id="UP001642540">
    <property type="component" value="Unassembled WGS sequence"/>
</dbReference>
<gene>
    <name evidence="2" type="ORF">ODALV1_LOCUS25457</name>
</gene>
<proteinExistence type="predicted"/>
<accession>A0ABP1RSC9</accession>